<protein>
    <submittedName>
        <fullName evidence="5">Portal protein</fullName>
    </submittedName>
</protein>
<keyword evidence="3" id="KW-0231">Viral genome packaging</keyword>
<keyword evidence="2" id="KW-1171">Viral genome ejection through host cell envelope</keyword>
<evidence type="ECO:0000256" key="3">
    <source>
        <dbReference type="ARBA" id="ARBA00023219"/>
    </source>
</evidence>
<feature type="compositionally biased region" description="Basic and acidic residues" evidence="4">
    <location>
        <begin position="410"/>
        <end position="421"/>
    </location>
</feature>
<evidence type="ECO:0000256" key="1">
    <source>
        <dbReference type="ARBA" id="ARBA00022950"/>
    </source>
</evidence>
<keyword evidence="2" id="KW-1160">Virus entry into host cell</keyword>
<feature type="region of interest" description="Disordered" evidence="4">
    <location>
        <begin position="379"/>
        <end position="427"/>
    </location>
</feature>
<name>A0A8S5T052_9CAUD</name>
<keyword evidence="2" id="KW-1162">Viral penetration into host cytoplasm</keyword>
<keyword evidence="1" id="KW-0118">Viral capsid assembly</keyword>
<evidence type="ECO:0000256" key="2">
    <source>
        <dbReference type="ARBA" id="ARBA00023009"/>
    </source>
</evidence>
<organism evidence="5">
    <name type="scientific">Siphoviridae sp. ct1E017</name>
    <dbReference type="NCBI Taxonomy" id="2827764"/>
    <lineage>
        <taxon>Viruses</taxon>
        <taxon>Duplodnaviria</taxon>
        <taxon>Heunggongvirae</taxon>
        <taxon>Uroviricota</taxon>
        <taxon>Caudoviricetes</taxon>
    </lineage>
</organism>
<dbReference type="InterPro" id="IPR006944">
    <property type="entry name" value="Phage/GTA_portal"/>
</dbReference>
<keyword evidence="1" id="KW-1188">Viral release from host cell</keyword>
<accession>A0A8S5T052</accession>
<reference evidence="5" key="1">
    <citation type="journal article" date="2021" name="Proc. Natl. Acad. Sci. U.S.A.">
        <title>A Catalog of Tens of Thousands of Viruses from Human Metagenomes Reveals Hidden Associations with Chronic Diseases.</title>
        <authorList>
            <person name="Tisza M.J."/>
            <person name="Buck C.B."/>
        </authorList>
    </citation>
    <scope>NUCLEOTIDE SEQUENCE</scope>
    <source>
        <strain evidence="5">Ct1E017</strain>
    </source>
</reference>
<dbReference type="Pfam" id="PF04860">
    <property type="entry name" value="Phage_portal"/>
    <property type="match status" value="1"/>
</dbReference>
<dbReference type="EMBL" id="BK032720">
    <property type="protein sequence ID" value="DAF56590.1"/>
    <property type="molecule type" value="Genomic_DNA"/>
</dbReference>
<proteinExistence type="predicted"/>
<evidence type="ECO:0000256" key="4">
    <source>
        <dbReference type="SAM" id="MobiDB-lite"/>
    </source>
</evidence>
<feature type="compositionally biased region" description="Basic and acidic residues" evidence="4">
    <location>
        <begin position="379"/>
        <end position="389"/>
    </location>
</feature>
<sequence>METELSFGSRLKHAWNAFLNRDPPRNFGGYAGGYSYRPDRVRLTRGNERTFVTSVYNRISMDCSAITIQHARLDDNGRFDSVIDSGLNNCLNLEANLDQTGRGLVQDIVMSMLDEGVVAVVPVETNFDPSQSDSYKIYSMRVGKVLEWYPEHVRVRLYNEKTGQKEELVLPKKTVALIENPFYAIMNEPNSTMQRLIRKLSLLDVVDEQAGAGKLDLIIQLPYVVKSEARREQANRRRLEIESQLRDSKYGIAWTDGTERVTQLNRSLENNLLKQIEYLTNMFYSQLGITLEIMNGTADEAAMTNYYNRIVEPIVSAITDEMKRKFLTRTARSQGQSILFFRDPFKLAPIGTVAEMADKFTRNEIMSSNEFRQVIGLKPSKDPRADELSNKNLNQSSDQETPTAMAGGKETVDRLLARETHSVSQAT</sequence>
<feature type="compositionally biased region" description="Polar residues" evidence="4">
    <location>
        <begin position="390"/>
        <end position="402"/>
    </location>
</feature>
<evidence type="ECO:0000313" key="5">
    <source>
        <dbReference type="EMBL" id="DAF56590.1"/>
    </source>
</evidence>